<accession>A0ABW3HDP4</accession>
<keyword evidence="4" id="KW-0449">Lipoprotein</keyword>
<dbReference type="Pfam" id="PF04333">
    <property type="entry name" value="MlaA"/>
    <property type="match status" value="1"/>
</dbReference>
<dbReference type="RefSeq" id="WP_379069389.1">
    <property type="nucleotide sequence ID" value="NZ_JBHTIT010000001.1"/>
</dbReference>
<keyword evidence="2 3" id="KW-0732">Signal</keyword>
<gene>
    <name evidence="4" type="ORF">ACFQ0F_04060</name>
</gene>
<name>A0ABW3HDP4_9GAMM</name>
<evidence type="ECO:0000256" key="3">
    <source>
        <dbReference type="SAM" id="SignalP"/>
    </source>
</evidence>
<protein>
    <submittedName>
        <fullName evidence="4">VacJ family lipoprotein</fullName>
    </submittedName>
</protein>
<reference evidence="5" key="1">
    <citation type="journal article" date="2019" name="Int. J. Syst. Evol. Microbiol.">
        <title>The Global Catalogue of Microorganisms (GCM) 10K type strain sequencing project: providing services to taxonomists for standard genome sequencing and annotation.</title>
        <authorList>
            <consortium name="The Broad Institute Genomics Platform"/>
            <consortium name="The Broad Institute Genome Sequencing Center for Infectious Disease"/>
            <person name="Wu L."/>
            <person name="Ma J."/>
        </authorList>
    </citation>
    <scope>NUCLEOTIDE SEQUENCE [LARGE SCALE GENOMIC DNA]</scope>
    <source>
        <strain evidence="5">CCUG 63419</strain>
    </source>
</reference>
<sequence length="265" mass="29436">MTNMLILNTATTLARGLFLASLLCSQLASADEALSSYPQSPLESLRFVPSDHQIIFERSSLVALAVKDPWEAVNRRIYHFNQRADEYVLLPIVRGYRFALPSFVRSGVHNVFNNLGDVTNLLNSILQLKPKRTATTTGRLLLNTTLGIAGIFDPATAIGLARQEEDFGQTLGFYGVGAGPYVMLPLLGPSNLRDASGRLFDVGASTQINFINSADIKQDYLALYGLQITDERANTAYEYGSLNTPFEYEKLRYVFQKARELQIED</sequence>
<dbReference type="Proteomes" id="UP001597044">
    <property type="component" value="Unassembled WGS sequence"/>
</dbReference>
<dbReference type="InterPro" id="IPR007428">
    <property type="entry name" value="MlaA"/>
</dbReference>
<dbReference type="PANTHER" id="PTHR30035:SF3">
    <property type="entry name" value="INTERMEMBRANE PHOSPHOLIPID TRANSPORT SYSTEM LIPOPROTEIN MLAA"/>
    <property type="match status" value="1"/>
</dbReference>
<dbReference type="PRINTS" id="PR01805">
    <property type="entry name" value="VACJLIPOPROT"/>
</dbReference>
<proteinExistence type="inferred from homology"/>
<evidence type="ECO:0000256" key="2">
    <source>
        <dbReference type="ARBA" id="ARBA00022729"/>
    </source>
</evidence>
<comment type="similarity">
    <text evidence="1">Belongs to the MlaA family.</text>
</comment>
<comment type="caution">
    <text evidence="4">The sequence shown here is derived from an EMBL/GenBank/DDBJ whole genome shotgun (WGS) entry which is preliminary data.</text>
</comment>
<evidence type="ECO:0000256" key="1">
    <source>
        <dbReference type="ARBA" id="ARBA00010634"/>
    </source>
</evidence>
<organism evidence="4 5">
    <name type="scientific">Paraperlucidibaca wandonensis</name>
    <dbReference type="NCBI Taxonomy" id="1268273"/>
    <lineage>
        <taxon>Bacteria</taxon>
        <taxon>Pseudomonadati</taxon>
        <taxon>Pseudomonadota</taxon>
        <taxon>Gammaproteobacteria</taxon>
        <taxon>Moraxellales</taxon>
        <taxon>Moraxellaceae</taxon>
        <taxon>Paraperlucidibaca</taxon>
    </lineage>
</organism>
<dbReference type="EMBL" id="JBHTIT010000001">
    <property type="protein sequence ID" value="MFD0949571.1"/>
    <property type="molecule type" value="Genomic_DNA"/>
</dbReference>
<evidence type="ECO:0000313" key="4">
    <source>
        <dbReference type="EMBL" id="MFD0949571.1"/>
    </source>
</evidence>
<feature type="chain" id="PRO_5045615039" evidence="3">
    <location>
        <begin position="31"/>
        <end position="265"/>
    </location>
</feature>
<dbReference type="PANTHER" id="PTHR30035">
    <property type="entry name" value="LIPOPROTEIN VACJ-RELATED"/>
    <property type="match status" value="1"/>
</dbReference>
<keyword evidence="5" id="KW-1185">Reference proteome</keyword>
<feature type="signal peptide" evidence="3">
    <location>
        <begin position="1"/>
        <end position="30"/>
    </location>
</feature>
<evidence type="ECO:0000313" key="5">
    <source>
        <dbReference type="Proteomes" id="UP001597044"/>
    </source>
</evidence>